<feature type="compositionally biased region" description="Low complexity" evidence="1">
    <location>
        <begin position="19"/>
        <end position="29"/>
    </location>
</feature>
<feature type="compositionally biased region" description="Basic and acidic residues" evidence="1">
    <location>
        <begin position="357"/>
        <end position="373"/>
    </location>
</feature>
<reference evidence="2" key="2">
    <citation type="journal article" date="2021" name="PeerJ">
        <title>Extensive microbial diversity within the chicken gut microbiome revealed by metagenomics and culture.</title>
        <authorList>
            <person name="Gilroy R."/>
            <person name="Ravi A."/>
            <person name="Getino M."/>
            <person name="Pursley I."/>
            <person name="Horton D.L."/>
            <person name="Alikhan N.F."/>
            <person name="Baker D."/>
            <person name="Gharbi K."/>
            <person name="Hall N."/>
            <person name="Watson M."/>
            <person name="Adriaenssens E.M."/>
            <person name="Foster-Nyarko E."/>
            <person name="Jarju S."/>
            <person name="Secka A."/>
            <person name="Antonio M."/>
            <person name="Oren A."/>
            <person name="Chaudhuri R.R."/>
            <person name="La Ragione R."/>
            <person name="Hildebrand F."/>
            <person name="Pallen M.J."/>
        </authorList>
    </citation>
    <scope>NUCLEOTIDE SEQUENCE</scope>
    <source>
        <strain evidence="2">CHK189-12415</strain>
    </source>
</reference>
<dbReference type="Proteomes" id="UP000824241">
    <property type="component" value="Unassembled WGS sequence"/>
</dbReference>
<name>A0A9D1DXJ4_9FIRM</name>
<comment type="caution">
    <text evidence="2">The sequence shown here is derived from an EMBL/GenBank/DDBJ whole genome shotgun (WGS) entry which is preliminary data.</text>
</comment>
<accession>A0A9D1DXJ4</accession>
<sequence>MAIFNKDKKGKKKEEEIAAEANAQNTAAEEAPKISMTKGGQETPVQEKKPGANARQFTGPQAELMKKIESIAKAMYEGKRDCYLILDPRTTLEELEKGERLRPMISPLNQQRPLPVIRIATGSIVAEQVARNYNCVSGDTALVAKIPFANIFTLLNNLMIPGIFGFVVYEGGKEYVGSTVHMCSYVISELLQKDAKPYLDQARAIQALHNIRVSKSKFYMIASEGSTKEDAQTGKFRPAFIGQNGRAVCPVFGVKSVAENMVSKISQKLMLVEMNTNQMLDKLTEIQINTGRDFPVLFAEASAPHVMVSSGFIGLVCDINRIPKPAVLTQPKVKPEVVSMEEEPSEAPKIEVVASNDHPEAEEKTEEKPENNE</sequence>
<evidence type="ECO:0000313" key="2">
    <source>
        <dbReference type="EMBL" id="HIR61035.1"/>
    </source>
</evidence>
<organism evidence="2 3">
    <name type="scientific">Candidatus Faecivivens stercoravium</name>
    <dbReference type="NCBI Taxonomy" id="2840803"/>
    <lineage>
        <taxon>Bacteria</taxon>
        <taxon>Bacillati</taxon>
        <taxon>Bacillota</taxon>
        <taxon>Clostridia</taxon>
        <taxon>Eubacteriales</taxon>
        <taxon>Oscillospiraceae</taxon>
        <taxon>Oscillospiraceae incertae sedis</taxon>
        <taxon>Candidatus Faecivivens</taxon>
    </lineage>
</organism>
<proteinExistence type="predicted"/>
<protein>
    <submittedName>
        <fullName evidence="2">Uncharacterized protein</fullName>
    </submittedName>
</protein>
<evidence type="ECO:0000256" key="1">
    <source>
        <dbReference type="SAM" id="MobiDB-lite"/>
    </source>
</evidence>
<reference evidence="2" key="1">
    <citation type="submission" date="2020-10" db="EMBL/GenBank/DDBJ databases">
        <authorList>
            <person name="Gilroy R."/>
        </authorList>
    </citation>
    <scope>NUCLEOTIDE SEQUENCE</scope>
    <source>
        <strain evidence="2">CHK189-12415</strain>
    </source>
</reference>
<evidence type="ECO:0000313" key="3">
    <source>
        <dbReference type="Proteomes" id="UP000824241"/>
    </source>
</evidence>
<feature type="region of interest" description="Disordered" evidence="1">
    <location>
        <begin position="333"/>
        <end position="373"/>
    </location>
</feature>
<feature type="region of interest" description="Disordered" evidence="1">
    <location>
        <begin position="1"/>
        <end position="57"/>
    </location>
</feature>
<dbReference type="EMBL" id="DVHA01000180">
    <property type="protein sequence ID" value="HIR61035.1"/>
    <property type="molecule type" value="Genomic_DNA"/>
</dbReference>
<dbReference type="AlphaFoldDB" id="A0A9D1DXJ4"/>
<gene>
    <name evidence="2" type="ORF">IAB37_05620</name>
</gene>